<sequence>MEMTGDEVGTDWRTWAVVSSIVVDEDAEKDAEAEAGVKKKRKMCEEETARQEDAGALRPGGCQFPHRHKAVCCLGLVVVLVWRWLWPRGDFGTATSRVRQSQVPILLIFTVQINGGGEGGGKHGLDFPWWICLVDLVGSASRDYYLSTSPPPCCWDVSDSDRLCHEHPSSPRCRHSLPLDPVVHWLAGIS</sequence>
<organism evidence="1 2">
    <name type="scientific">Aspergillus heteromorphus CBS 117.55</name>
    <dbReference type="NCBI Taxonomy" id="1448321"/>
    <lineage>
        <taxon>Eukaryota</taxon>
        <taxon>Fungi</taxon>
        <taxon>Dikarya</taxon>
        <taxon>Ascomycota</taxon>
        <taxon>Pezizomycotina</taxon>
        <taxon>Eurotiomycetes</taxon>
        <taxon>Eurotiomycetidae</taxon>
        <taxon>Eurotiales</taxon>
        <taxon>Aspergillaceae</taxon>
        <taxon>Aspergillus</taxon>
        <taxon>Aspergillus subgen. Circumdati</taxon>
    </lineage>
</organism>
<name>A0A317WRA1_9EURO</name>
<dbReference type="EMBL" id="MSFL01000006">
    <property type="protein sequence ID" value="PWY87647.1"/>
    <property type="molecule type" value="Genomic_DNA"/>
</dbReference>
<dbReference type="RefSeq" id="XP_025401530.1">
    <property type="nucleotide sequence ID" value="XM_025538574.1"/>
</dbReference>
<protein>
    <submittedName>
        <fullName evidence="1">Uncharacterized protein</fullName>
    </submittedName>
</protein>
<evidence type="ECO:0000313" key="2">
    <source>
        <dbReference type="Proteomes" id="UP000247233"/>
    </source>
</evidence>
<keyword evidence="2" id="KW-1185">Reference proteome</keyword>
<proteinExistence type="predicted"/>
<dbReference type="Proteomes" id="UP000247233">
    <property type="component" value="Unassembled WGS sequence"/>
</dbReference>
<dbReference type="VEuPathDB" id="FungiDB:BO70DRAFT_199113"/>
<gene>
    <name evidence="1" type="ORF">BO70DRAFT_199113</name>
</gene>
<dbReference type="GeneID" id="37060811"/>
<evidence type="ECO:0000313" key="1">
    <source>
        <dbReference type="EMBL" id="PWY87647.1"/>
    </source>
</evidence>
<accession>A0A317WRA1</accession>
<dbReference type="AlphaFoldDB" id="A0A317WRA1"/>
<reference evidence="1 2" key="1">
    <citation type="submission" date="2016-12" db="EMBL/GenBank/DDBJ databases">
        <title>The genomes of Aspergillus section Nigri reveals drivers in fungal speciation.</title>
        <authorList>
            <consortium name="DOE Joint Genome Institute"/>
            <person name="Vesth T.C."/>
            <person name="Nybo J."/>
            <person name="Theobald S."/>
            <person name="Brandl J."/>
            <person name="Frisvad J.C."/>
            <person name="Nielsen K.F."/>
            <person name="Lyhne E.K."/>
            <person name="Kogle M.E."/>
            <person name="Kuo A."/>
            <person name="Riley R."/>
            <person name="Clum A."/>
            <person name="Nolan M."/>
            <person name="Lipzen A."/>
            <person name="Salamov A."/>
            <person name="Henrissat B."/>
            <person name="Wiebenga A."/>
            <person name="De Vries R.P."/>
            <person name="Grigoriev I.V."/>
            <person name="Mortensen U.H."/>
            <person name="Andersen M.R."/>
            <person name="Baker S.E."/>
        </authorList>
    </citation>
    <scope>NUCLEOTIDE SEQUENCE [LARGE SCALE GENOMIC DNA]</scope>
    <source>
        <strain evidence="1 2">CBS 117.55</strain>
    </source>
</reference>
<comment type="caution">
    <text evidence="1">The sequence shown here is derived from an EMBL/GenBank/DDBJ whole genome shotgun (WGS) entry which is preliminary data.</text>
</comment>